<evidence type="ECO:0000313" key="3">
    <source>
        <dbReference type="Proteomes" id="UP000026915"/>
    </source>
</evidence>
<dbReference type="InParanoid" id="A0A061FNX7"/>
<dbReference type="Gramene" id="EOY18766">
    <property type="protein sequence ID" value="EOY18766"/>
    <property type="gene ID" value="TCM_043263"/>
</dbReference>
<dbReference type="GO" id="GO:0061630">
    <property type="term" value="F:ubiquitin protein ligase activity"/>
    <property type="evidence" value="ECO:0007669"/>
    <property type="project" value="InterPro"/>
</dbReference>
<protein>
    <submittedName>
        <fullName evidence="2">Uncharacterized protein</fullName>
    </submittedName>
</protein>
<dbReference type="STRING" id="3641.A0A061FNX7"/>
<keyword evidence="3" id="KW-1185">Reference proteome</keyword>
<organism evidence="2 3">
    <name type="scientific">Theobroma cacao</name>
    <name type="common">Cacao</name>
    <name type="synonym">Cocoa</name>
    <dbReference type="NCBI Taxonomy" id="3641"/>
    <lineage>
        <taxon>Eukaryota</taxon>
        <taxon>Viridiplantae</taxon>
        <taxon>Streptophyta</taxon>
        <taxon>Embryophyta</taxon>
        <taxon>Tracheophyta</taxon>
        <taxon>Spermatophyta</taxon>
        <taxon>Magnoliopsida</taxon>
        <taxon>eudicotyledons</taxon>
        <taxon>Gunneridae</taxon>
        <taxon>Pentapetalae</taxon>
        <taxon>rosids</taxon>
        <taxon>malvids</taxon>
        <taxon>Malvales</taxon>
        <taxon>Malvaceae</taxon>
        <taxon>Byttnerioideae</taxon>
        <taxon>Theobroma</taxon>
    </lineage>
</organism>
<dbReference type="GO" id="GO:0006397">
    <property type="term" value="P:mRNA processing"/>
    <property type="evidence" value="ECO:0007669"/>
    <property type="project" value="InterPro"/>
</dbReference>
<evidence type="ECO:0000313" key="2">
    <source>
        <dbReference type="EMBL" id="EOY18766.1"/>
    </source>
</evidence>
<dbReference type="Proteomes" id="UP000026915">
    <property type="component" value="Chromosome 10"/>
</dbReference>
<name>A0A061FNX7_THECC</name>
<dbReference type="eggNOG" id="KOG0314">
    <property type="taxonomic scope" value="Eukaryota"/>
</dbReference>
<dbReference type="AlphaFoldDB" id="A0A061FNX7"/>
<dbReference type="PANTHER" id="PTHR15439:SF0">
    <property type="entry name" value="CELL DIVISION CYCLE AND APOPTOSIS REGULATOR PROTEIN 1-RELATED"/>
    <property type="match status" value="1"/>
</dbReference>
<feature type="region of interest" description="Disordered" evidence="1">
    <location>
        <begin position="134"/>
        <end position="184"/>
    </location>
</feature>
<dbReference type="PANTHER" id="PTHR15439">
    <property type="entry name" value="RETINOBLASTOMA-BINDING PROTEIN 6"/>
    <property type="match status" value="1"/>
</dbReference>
<gene>
    <name evidence="2" type="ORF">TCM_043263</name>
</gene>
<dbReference type="InterPro" id="IPR033489">
    <property type="entry name" value="RBBP6"/>
</dbReference>
<sequence>MMDRIQPYGYVCHGCKVAGRYIEHCPTNDDPNYDFRRVKPTTASSKASASSSSSSFGDNMIPLGFYWPLCKKVMKDAALTKKIVAADILPSMTLRDTINRNLNQSGSRNSDNGGASFSIQDTASKADQKTEIIVPPQHTSEKVKQPTPKGSVPACGKRRATEEGNFGCDGTEKEEEGLHGPKLPTVANLPICWS</sequence>
<dbReference type="Gene3D" id="4.10.60.10">
    <property type="entry name" value="Zinc finger, CCHC-type"/>
    <property type="match status" value="1"/>
</dbReference>
<evidence type="ECO:0000256" key="1">
    <source>
        <dbReference type="SAM" id="MobiDB-lite"/>
    </source>
</evidence>
<dbReference type="GO" id="GO:0016567">
    <property type="term" value="P:protein ubiquitination"/>
    <property type="evidence" value="ECO:0007669"/>
    <property type="project" value="InterPro"/>
</dbReference>
<accession>A0A061FNX7</accession>
<reference evidence="2 3" key="1">
    <citation type="journal article" date="2013" name="Genome Biol.">
        <title>The genome sequence of the most widely cultivated cacao type and its use to identify candidate genes regulating pod color.</title>
        <authorList>
            <person name="Motamayor J.C."/>
            <person name="Mockaitis K."/>
            <person name="Schmutz J."/>
            <person name="Haiminen N."/>
            <person name="Iii D.L."/>
            <person name="Cornejo O."/>
            <person name="Findley S.D."/>
            <person name="Zheng P."/>
            <person name="Utro F."/>
            <person name="Royaert S."/>
            <person name="Saski C."/>
            <person name="Jenkins J."/>
            <person name="Podicheti R."/>
            <person name="Zhao M."/>
            <person name="Scheffler B.E."/>
            <person name="Stack J.C."/>
            <person name="Feltus F.A."/>
            <person name="Mustiga G.M."/>
            <person name="Amores F."/>
            <person name="Phillips W."/>
            <person name="Marelli J.P."/>
            <person name="May G.D."/>
            <person name="Shapiro H."/>
            <person name="Ma J."/>
            <person name="Bustamante C.D."/>
            <person name="Schnell R.J."/>
            <person name="Main D."/>
            <person name="Gilbert D."/>
            <person name="Parida L."/>
            <person name="Kuhn D.N."/>
        </authorList>
    </citation>
    <scope>NUCLEOTIDE SEQUENCE [LARGE SCALE GENOMIC DNA]</scope>
    <source>
        <strain evidence="3">cv. Matina 1-6</strain>
    </source>
</reference>
<proteinExistence type="predicted"/>
<dbReference type="HOGENOM" id="CLU_1404730_0_0_1"/>
<dbReference type="EMBL" id="CM001888">
    <property type="protein sequence ID" value="EOY18766.1"/>
    <property type="molecule type" value="Genomic_DNA"/>
</dbReference>